<gene>
    <name evidence="2" type="ORF">POM99_11580</name>
</gene>
<proteinExistence type="inferred from homology"/>
<dbReference type="Proteomes" id="UP001222770">
    <property type="component" value="Unassembled WGS sequence"/>
</dbReference>
<comment type="similarity">
    <text evidence="1">Belongs to the UPF0167 family.</text>
</comment>
<dbReference type="InterPro" id="IPR005363">
    <property type="entry name" value="UPF0167"/>
</dbReference>
<evidence type="ECO:0000313" key="2">
    <source>
        <dbReference type="EMBL" id="MDF8333844.1"/>
    </source>
</evidence>
<accession>A0ABT6CJZ1</accession>
<organism evidence="2 3">
    <name type="scientific">Novosphingobium cyanobacteriorum</name>
    <dbReference type="NCBI Taxonomy" id="3024215"/>
    <lineage>
        <taxon>Bacteria</taxon>
        <taxon>Pseudomonadati</taxon>
        <taxon>Pseudomonadota</taxon>
        <taxon>Alphaproteobacteria</taxon>
        <taxon>Sphingomonadales</taxon>
        <taxon>Sphingomonadaceae</taxon>
        <taxon>Novosphingobium</taxon>
    </lineage>
</organism>
<protein>
    <submittedName>
        <fullName evidence="2">CbrC family protein</fullName>
    </submittedName>
</protein>
<evidence type="ECO:0000313" key="3">
    <source>
        <dbReference type="Proteomes" id="UP001222770"/>
    </source>
</evidence>
<reference evidence="2 3" key="1">
    <citation type="submission" date="2023-03" db="EMBL/GenBank/DDBJ databases">
        <title>Novosphingobium cyanobacteriorum sp. nov., isolated from a eutrophic reservoir during the Microcystis bloom period.</title>
        <authorList>
            <person name="Kang M."/>
            <person name="Le V."/>
            <person name="Ko S.-R."/>
            <person name="Lee S.-A."/>
            <person name="Ahn C.-Y."/>
        </authorList>
    </citation>
    <scope>NUCLEOTIDE SEQUENCE [LARGE SCALE GENOMIC DNA]</scope>
    <source>
        <strain evidence="2 3">HBC54</strain>
    </source>
</reference>
<evidence type="ECO:0000256" key="1">
    <source>
        <dbReference type="ARBA" id="ARBA00008525"/>
    </source>
</evidence>
<name>A0ABT6CJZ1_9SPHN</name>
<comment type="caution">
    <text evidence="2">The sequence shown here is derived from an EMBL/GenBank/DDBJ whole genome shotgun (WGS) entry which is preliminary data.</text>
</comment>
<sequence length="176" mass="19789">MELPKFRYHPAPLSTGSISPSTEACDCCGLMRGFEYTASFYSTQRPKPKLCPWCISSGKASHKYDGEFSDPFPLKKTGIANNIVEEVSKRTPGYNSWQQEEWASHCGDSCEFHGDAKSDEIASLTGKELADHLDRVRLSFDQWQSLLRGYQEGGNPAVYKFICRHCGISIYPLDFT</sequence>
<keyword evidence="3" id="KW-1185">Reference proteome</keyword>
<dbReference type="EMBL" id="JAROCY010000010">
    <property type="protein sequence ID" value="MDF8333844.1"/>
    <property type="molecule type" value="Genomic_DNA"/>
</dbReference>
<dbReference type="Pfam" id="PF03691">
    <property type="entry name" value="UPF0167"/>
    <property type="match status" value="1"/>
</dbReference>